<dbReference type="Pfam" id="PF00550">
    <property type="entry name" value="PP-binding"/>
    <property type="match status" value="1"/>
</dbReference>
<proteinExistence type="predicted"/>
<dbReference type="InterPro" id="IPR001242">
    <property type="entry name" value="Condensation_dom"/>
</dbReference>
<dbReference type="Gene3D" id="3.30.559.10">
    <property type="entry name" value="Chloramphenicol acetyltransferase-like domain"/>
    <property type="match status" value="2"/>
</dbReference>
<dbReference type="InterPro" id="IPR036736">
    <property type="entry name" value="ACP-like_sf"/>
</dbReference>
<dbReference type="GO" id="GO:0043041">
    <property type="term" value="P:amino acid activation for nonribosomal peptide biosynthetic process"/>
    <property type="evidence" value="ECO:0007669"/>
    <property type="project" value="TreeGrafter"/>
</dbReference>
<reference evidence="5" key="1">
    <citation type="submission" date="2021-02" db="EMBL/GenBank/DDBJ databases">
        <authorList>
            <person name="Dougan E. K."/>
            <person name="Rhodes N."/>
            <person name="Thang M."/>
            <person name="Chan C."/>
        </authorList>
    </citation>
    <scope>NUCLEOTIDE SEQUENCE</scope>
</reference>
<dbReference type="Gene3D" id="3.30.300.30">
    <property type="match status" value="1"/>
</dbReference>
<comment type="caution">
    <text evidence="5">The sequence shown here is derived from an EMBL/GenBank/DDBJ whole genome shotgun (WGS) entry which is preliminary data.</text>
</comment>
<feature type="region of interest" description="Disordered" evidence="3">
    <location>
        <begin position="1398"/>
        <end position="1418"/>
    </location>
</feature>
<dbReference type="GO" id="GO:0003824">
    <property type="term" value="F:catalytic activity"/>
    <property type="evidence" value="ECO:0007669"/>
    <property type="project" value="InterPro"/>
</dbReference>
<dbReference type="Pfam" id="PF00501">
    <property type="entry name" value="AMP-binding"/>
    <property type="match status" value="2"/>
</dbReference>
<dbReference type="InterPro" id="IPR009081">
    <property type="entry name" value="PP-bd_ACP"/>
</dbReference>
<gene>
    <name evidence="5" type="ORF">PGLA1383_LOCUS4297</name>
</gene>
<evidence type="ECO:0000256" key="2">
    <source>
        <dbReference type="ARBA" id="ARBA00022553"/>
    </source>
</evidence>
<dbReference type="Gene3D" id="1.10.1200.10">
    <property type="entry name" value="ACP-like"/>
    <property type="match status" value="1"/>
</dbReference>
<feature type="non-terminal residue" evidence="5">
    <location>
        <position position="1"/>
    </location>
</feature>
<dbReference type="GO" id="GO:0005737">
    <property type="term" value="C:cytoplasm"/>
    <property type="evidence" value="ECO:0007669"/>
    <property type="project" value="TreeGrafter"/>
</dbReference>
<dbReference type="GO" id="GO:0031177">
    <property type="term" value="F:phosphopantetheine binding"/>
    <property type="evidence" value="ECO:0007669"/>
    <property type="project" value="TreeGrafter"/>
</dbReference>
<evidence type="ECO:0000259" key="4">
    <source>
        <dbReference type="PROSITE" id="PS50075"/>
    </source>
</evidence>
<organism evidence="5 6">
    <name type="scientific">Polarella glacialis</name>
    <name type="common">Dinoflagellate</name>
    <dbReference type="NCBI Taxonomy" id="89957"/>
    <lineage>
        <taxon>Eukaryota</taxon>
        <taxon>Sar</taxon>
        <taxon>Alveolata</taxon>
        <taxon>Dinophyceae</taxon>
        <taxon>Suessiales</taxon>
        <taxon>Suessiaceae</taxon>
        <taxon>Polarella</taxon>
    </lineage>
</organism>
<dbReference type="Pfam" id="PF13193">
    <property type="entry name" value="AMP-binding_C"/>
    <property type="match status" value="1"/>
</dbReference>
<dbReference type="SUPFAM" id="SSF52777">
    <property type="entry name" value="CoA-dependent acyltransferases"/>
    <property type="match status" value="2"/>
</dbReference>
<evidence type="ECO:0000256" key="1">
    <source>
        <dbReference type="ARBA" id="ARBA00022450"/>
    </source>
</evidence>
<dbReference type="Gene3D" id="3.30.559.30">
    <property type="entry name" value="Nonribosomal peptide synthetase, condensation domain"/>
    <property type="match status" value="1"/>
</dbReference>
<dbReference type="PROSITE" id="PS00455">
    <property type="entry name" value="AMP_BINDING"/>
    <property type="match status" value="2"/>
</dbReference>
<dbReference type="InterPro" id="IPR023213">
    <property type="entry name" value="CAT-like_dom_sf"/>
</dbReference>
<dbReference type="SUPFAM" id="SSF47336">
    <property type="entry name" value="ACP-like"/>
    <property type="match status" value="1"/>
</dbReference>
<dbReference type="InterPro" id="IPR000873">
    <property type="entry name" value="AMP-dep_synth/lig_dom"/>
</dbReference>
<protein>
    <recommendedName>
        <fullName evidence="4">Carrier domain-containing protein</fullName>
    </recommendedName>
</protein>
<dbReference type="Gene3D" id="3.40.50.12780">
    <property type="entry name" value="N-terminal domain of ligase-like"/>
    <property type="match status" value="2"/>
</dbReference>
<dbReference type="InterPro" id="IPR045851">
    <property type="entry name" value="AMP-bd_C_sf"/>
</dbReference>
<keyword evidence="1" id="KW-0596">Phosphopantetheine</keyword>
<keyword evidence="2" id="KW-0597">Phosphoprotein</keyword>
<dbReference type="InterPro" id="IPR042099">
    <property type="entry name" value="ANL_N_sf"/>
</dbReference>
<evidence type="ECO:0000313" key="5">
    <source>
        <dbReference type="EMBL" id="CAE8585388.1"/>
    </source>
</evidence>
<accession>A0A813DGN9</accession>
<dbReference type="PROSITE" id="PS50075">
    <property type="entry name" value="CARRIER"/>
    <property type="match status" value="1"/>
</dbReference>
<evidence type="ECO:0000256" key="3">
    <source>
        <dbReference type="SAM" id="MobiDB-lite"/>
    </source>
</evidence>
<dbReference type="InterPro" id="IPR020845">
    <property type="entry name" value="AMP-binding_CS"/>
</dbReference>
<dbReference type="Pfam" id="PF00668">
    <property type="entry name" value="Condensation"/>
    <property type="match status" value="2"/>
</dbReference>
<dbReference type="InterPro" id="IPR025110">
    <property type="entry name" value="AMP-bd_C"/>
</dbReference>
<dbReference type="PANTHER" id="PTHR45527:SF1">
    <property type="entry name" value="FATTY ACID SYNTHASE"/>
    <property type="match status" value="1"/>
</dbReference>
<feature type="domain" description="Carrier" evidence="4">
    <location>
        <begin position="360"/>
        <end position="439"/>
    </location>
</feature>
<dbReference type="SUPFAM" id="SSF56801">
    <property type="entry name" value="Acetyl-CoA synthetase-like"/>
    <property type="match status" value="2"/>
</dbReference>
<dbReference type="PANTHER" id="PTHR45527">
    <property type="entry name" value="NONRIBOSOMAL PEPTIDE SYNTHETASE"/>
    <property type="match status" value="1"/>
</dbReference>
<keyword evidence="6" id="KW-1185">Reference proteome</keyword>
<sequence>LIFTSGSTGRPKGVLLSIQALLTHVLFTSQHFKFKPGQAVLQHTSWTFDAPICEIWPALVSGATVVISKQGGSKDFDYIASLVHEHRVSHALFVPSLLAEILEHQQLPRSLRSILVVGEACSLSLARRILEAPLSLNNFYGPSEAGIGATIYEVDKIGTVPASVQTLPVGRPVSWRQVLLLDPQLRPAVGRAGQVAIMGEGLAIGYLNLPEETRKRFIPTPPAVRDVLPQCGPVLYLTGDVGRYCQDDLLEFVGRLDNQVKLRGQRVELGEVEEALLSAPAVTEAVVLVHGDRLIAYFSTLQGVEEGQAVSQCVEKTRQRLPRYMWPELVHVSEWPRGRTGKVDRKALPVPTLCLQDTVAPRTALEGKLLELFCQVLRRDAAVTSVHSDFFSLGGSSLKAATLLSVLRAQVPEAAGLQFDELYAHPAPSSLAEVLGTVRETMTLGPAPAEGLLPASLGQEHMLVLHELQPSSGAYNSPLLLQLEGRVDRSALVAALERVVARHDVIRSNLLRESIHGEPCVVQVTTPAAEFTFDMEYWPGPDETEQRPVRVPLKPTLLGRMGSAMGQEGTGISSPGFGFGITSPVSWFASPVGAGFGGRERTRSRLASIGSPGQTPSPGGNFLRRLSAQVQNTLISKDKTPMRGYSSPGLSRGFSYSGYASPPMRSPEMNPRARPLLTREESAVSFQLLGLSSSSTLNLMGGGDGVDSESSHQNCMAMSWLMEEIQRPFDLRDDALIRVVLAKVGNSSHVLLINLHHSVTDGRSLTVLRQELTAAYNAIIMKQELQLPSMSIQYADYAYWERHWLAHGQTEKQLAYWRSQLQGLPALQLPTDFVRPLALVRPASLRPDGAQVVFELQAGLAGRLRCLARAKGSTLFSVLLGIFAATLGRFAGGVADLAIASPVGNRGGMEVEQLIGYFVNTVIFRACMQPPCSFEDLLGRLRQTVVGAFSNASAPYAVVLENAGLDAGAIPAMFVLQDADESAWHMEGLRVEPLYIPRASALFEVTCEMQELPGSNGGLKGLIVYNTNLWTASRAARFADSFQALANSVAEQPAAELHSLAAISAPDRMRMLEWGGHNQRREVATPLIKALLAQLTQPQRQQRPAILAGSRSVSYSEFGARVAALAAALRKRLPRSSSLSRGAEEVLVGLLLSRSVDMAVAMWAVLGAGAAYVPIDPEYPAERIAHILTIASPTLLLCREEHVGLCVGVEAVTTEQWPEPAESTSDEFLTSTLEQRPASSLAYVIFTSGSTGRPKGVAVEHRAAANMVREQINLMRISAEDRVLQFFKPAFDGAVQEYLSTPCAGAALVLWDTDEGFGFAMTRHRVSVATLTPSALAVLEPSRLPCLSSVAVAAEACPPALVNAWSFEGRRLVNAYGPSEVCVVATSADLQTVACNLSSGSPSPRRPGDRRAPQPQQYVPIGRPLKGVQCYVFEP</sequence>
<dbReference type="Proteomes" id="UP000654075">
    <property type="component" value="Unassembled WGS sequence"/>
</dbReference>
<dbReference type="CDD" id="cd19531">
    <property type="entry name" value="LCL_NRPS-like"/>
    <property type="match status" value="1"/>
</dbReference>
<name>A0A813DGN9_POLGL</name>
<evidence type="ECO:0000313" key="6">
    <source>
        <dbReference type="Proteomes" id="UP000654075"/>
    </source>
</evidence>
<dbReference type="GO" id="GO:0044550">
    <property type="term" value="P:secondary metabolite biosynthetic process"/>
    <property type="evidence" value="ECO:0007669"/>
    <property type="project" value="TreeGrafter"/>
</dbReference>
<dbReference type="EMBL" id="CAJNNV010001607">
    <property type="protein sequence ID" value="CAE8585388.1"/>
    <property type="molecule type" value="Genomic_DNA"/>
</dbReference>
<feature type="non-terminal residue" evidence="5">
    <location>
        <position position="1435"/>
    </location>
</feature>
<dbReference type="OrthoDB" id="430546at2759"/>